<dbReference type="STRING" id="658196.A0A397TG64"/>
<evidence type="ECO:0000256" key="3">
    <source>
        <dbReference type="ARBA" id="ARBA00022490"/>
    </source>
</evidence>
<evidence type="ECO:0000256" key="2">
    <source>
        <dbReference type="ARBA" id="ARBA00009069"/>
    </source>
</evidence>
<name>A0A397TG64_9GLOM</name>
<evidence type="ECO:0000259" key="5">
    <source>
        <dbReference type="Pfam" id="PF17187"/>
    </source>
</evidence>
<organism evidence="6 7">
    <name type="scientific">Glomus cerebriforme</name>
    <dbReference type="NCBI Taxonomy" id="658196"/>
    <lineage>
        <taxon>Eukaryota</taxon>
        <taxon>Fungi</taxon>
        <taxon>Fungi incertae sedis</taxon>
        <taxon>Mucoromycota</taxon>
        <taxon>Glomeromycotina</taxon>
        <taxon>Glomeromycetes</taxon>
        <taxon>Glomerales</taxon>
        <taxon>Glomeraceae</taxon>
        <taxon>Glomus</taxon>
    </lineage>
</organism>
<dbReference type="InterPro" id="IPR013931">
    <property type="entry name" value="Svf1-like_N"/>
</dbReference>
<dbReference type="PANTHER" id="PTHR47107:SF1">
    <property type="entry name" value="CERAMIDE-BINDING PROTEIN SVF1-RELATED"/>
    <property type="match status" value="1"/>
</dbReference>
<evidence type="ECO:0000313" key="7">
    <source>
        <dbReference type="Proteomes" id="UP000265703"/>
    </source>
</evidence>
<dbReference type="AlphaFoldDB" id="A0A397TG64"/>
<dbReference type="GO" id="GO:0005737">
    <property type="term" value="C:cytoplasm"/>
    <property type="evidence" value="ECO:0007669"/>
    <property type="project" value="UniProtKB-SubCell"/>
</dbReference>
<dbReference type="OrthoDB" id="2590239at2759"/>
<gene>
    <name evidence="6" type="ORF">C1645_335925</name>
</gene>
<dbReference type="Proteomes" id="UP000265703">
    <property type="component" value="Unassembled WGS sequence"/>
</dbReference>
<evidence type="ECO:0000259" key="4">
    <source>
        <dbReference type="Pfam" id="PF08622"/>
    </source>
</evidence>
<dbReference type="Pfam" id="PF17187">
    <property type="entry name" value="Svf1_C"/>
    <property type="match status" value="1"/>
</dbReference>
<proteinExistence type="inferred from homology"/>
<dbReference type="GO" id="GO:0006979">
    <property type="term" value="P:response to oxidative stress"/>
    <property type="evidence" value="ECO:0007669"/>
    <property type="project" value="InterPro"/>
</dbReference>
<feature type="domain" description="Svf1-like C-terminal" evidence="5">
    <location>
        <begin position="188"/>
        <end position="350"/>
    </location>
</feature>
<evidence type="ECO:0000313" key="6">
    <source>
        <dbReference type="EMBL" id="RIA96902.1"/>
    </source>
</evidence>
<comment type="similarity">
    <text evidence="2">Belongs to the SVF1 family.</text>
</comment>
<keyword evidence="7" id="KW-1185">Reference proteome</keyword>
<evidence type="ECO:0000256" key="1">
    <source>
        <dbReference type="ARBA" id="ARBA00004496"/>
    </source>
</evidence>
<dbReference type="InterPro" id="IPR051385">
    <property type="entry name" value="Ceramide-binding_SVF1"/>
</dbReference>
<sequence length="350" mass="39423">MSNIHVAGDLAKDSLYSDVTPKDLEWTLASGSSTETQTFYLATNEGHFAFVQMIHSNIGLWNPTIQFTSRFFGGGINTFKSVNMSNFKLSPDRRSATADNMSIVLNPECNKYTVTLKHKELIVSFDFELIDRGFKIGEGKTYFGQDKSTGFVEHKFWPKGNVKGNIIVDGQAFDVTGVGLFVHAIQGMRPHLIASRWNFINFQSDVASLSMCEFETTPHYGSKKVNQGSLVVNDKLVGVSVKNAAQFLETKLDPETKYNIPTKIKYTWEGKSLETDEHFSVSLDIKLEVLMDKIDVLNEVPYFLKKIVQALVAKPYVYQWFNEAEAHVKIGDNEEFIARGKLFSECSFIS</sequence>
<protein>
    <submittedName>
        <fullName evidence="6">Oxidative stress survival, Svf1-like protein</fullName>
    </submittedName>
</protein>
<reference evidence="6 7" key="1">
    <citation type="submission" date="2018-06" db="EMBL/GenBank/DDBJ databases">
        <title>Comparative genomics reveals the genomic features of Rhizophagus irregularis, R. cerebriforme, R. diaphanum and Gigaspora rosea, and their symbiotic lifestyle signature.</title>
        <authorList>
            <person name="Morin E."/>
            <person name="San Clemente H."/>
            <person name="Chen E.C.H."/>
            <person name="De La Providencia I."/>
            <person name="Hainaut M."/>
            <person name="Kuo A."/>
            <person name="Kohler A."/>
            <person name="Murat C."/>
            <person name="Tang N."/>
            <person name="Roy S."/>
            <person name="Loubradou J."/>
            <person name="Henrissat B."/>
            <person name="Grigoriev I.V."/>
            <person name="Corradi N."/>
            <person name="Roux C."/>
            <person name="Martin F.M."/>
        </authorList>
    </citation>
    <scope>NUCLEOTIDE SEQUENCE [LARGE SCALE GENOMIC DNA]</scope>
    <source>
        <strain evidence="6 7">DAOM 227022</strain>
    </source>
</reference>
<accession>A0A397TG64</accession>
<comment type="subcellular location">
    <subcellularLocation>
        <location evidence="1">Cytoplasm</location>
    </subcellularLocation>
</comment>
<dbReference type="InterPro" id="IPR033394">
    <property type="entry name" value="Svf1-like_C"/>
</dbReference>
<dbReference type="PANTHER" id="PTHR47107">
    <property type="entry name" value="SVF1-LIKE PROTEIN YDR222W-RELATED"/>
    <property type="match status" value="1"/>
</dbReference>
<feature type="domain" description="Svf1-like N-terminal" evidence="4">
    <location>
        <begin position="34"/>
        <end position="186"/>
    </location>
</feature>
<dbReference type="SUPFAM" id="SSF159245">
    <property type="entry name" value="AttH-like"/>
    <property type="match status" value="1"/>
</dbReference>
<keyword evidence="3" id="KW-0963">Cytoplasm</keyword>
<comment type="caution">
    <text evidence="6">The sequence shown here is derived from an EMBL/GenBank/DDBJ whole genome shotgun (WGS) entry which is preliminary data.</text>
</comment>
<dbReference type="Pfam" id="PF08622">
    <property type="entry name" value="Svf1"/>
    <property type="match status" value="1"/>
</dbReference>
<dbReference type="EMBL" id="QKYT01000037">
    <property type="protein sequence ID" value="RIA96902.1"/>
    <property type="molecule type" value="Genomic_DNA"/>
</dbReference>